<dbReference type="GO" id="GO:0008270">
    <property type="term" value="F:zinc ion binding"/>
    <property type="evidence" value="ECO:0007669"/>
    <property type="project" value="UniProtKB-KW"/>
</dbReference>
<dbReference type="Pfam" id="PF01258">
    <property type="entry name" value="zf-dskA_traR"/>
    <property type="match status" value="1"/>
</dbReference>
<evidence type="ECO:0000313" key="6">
    <source>
        <dbReference type="EMBL" id="AAS96171.1"/>
    </source>
</evidence>
<feature type="domain" description="Zinc finger DksA/TraR C4-type" evidence="5">
    <location>
        <begin position="43"/>
        <end position="69"/>
    </location>
</feature>
<evidence type="ECO:0000256" key="3">
    <source>
        <dbReference type="ARBA" id="ARBA00022833"/>
    </source>
</evidence>
<dbReference type="EnsemblBacteria" id="AAS96171">
    <property type="protein sequence ID" value="AAS96171"/>
    <property type="gene ID" value="DVU_1694"/>
</dbReference>
<keyword evidence="3" id="KW-0862">Zinc</keyword>
<keyword evidence="7" id="KW-1185">Reference proteome</keyword>
<sequence>MADIFDQASDYEAKDREAAISAAAGRATWSGPSPDIIDGVPCCAECGEPLPEARLKALPGVGLCVDCAE</sequence>
<dbReference type="PANTHER" id="PTHR38777:SF1">
    <property type="entry name" value="DNAK SUPPRESSOR PROTEIN"/>
    <property type="match status" value="1"/>
</dbReference>
<dbReference type="PATRIC" id="fig|882.5.peg.1564"/>
<dbReference type="AlphaFoldDB" id="Q72BE2"/>
<organism evidence="6 7">
    <name type="scientific">Nitratidesulfovibrio vulgaris (strain ATCC 29579 / DSM 644 / CCUG 34227 / NCIMB 8303 / VKM B-1760 / Hildenborough)</name>
    <name type="common">Desulfovibrio vulgaris</name>
    <dbReference type="NCBI Taxonomy" id="882"/>
    <lineage>
        <taxon>Bacteria</taxon>
        <taxon>Pseudomonadati</taxon>
        <taxon>Thermodesulfobacteriota</taxon>
        <taxon>Desulfovibrionia</taxon>
        <taxon>Desulfovibrionales</taxon>
        <taxon>Desulfovibrionaceae</taxon>
        <taxon>Nitratidesulfovibrio</taxon>
    </lineage>
</organism>
<dbReference type="HOGENOM" id="CLU_158637_3_0_7"/>
<reference evidence="6 7" key="1">
    <citation type="journal article" date="2004" name="Nat. Biotechnol.">
        <title>The genome sequence of the anaerobic, sulfate-reducing bacterium Desulfovibrio vulgaris Hildenborough.</title>
        <authorList>
            <person name="Heidelberg J.F."/>
            <person name="Seshadri R."/>
            <person name="Haveman S.A."/>
            <person name="Hemme C.L."/>
            <person name="Paulsen I.T."/>
            <person name="Kolonay J.F."/>
            <person name="Eisen J.A."/>
            <person name="Ward N."/>
            <person name="Methe B."/>
            <person name="Brinkac L.M."/>
            <person name="Daugherty S.C."/>
            <person name="Deboy R.T."/>
            <person name="Dodson R.J."/>
            <person name="Durkin A.S."/>
            <person name="Madupu R."/>
            <person name="Nelson W.C."/>
            <person name="Sullivan S.A."/>
            <person name="Fouts D."/>
            <person name="Haft D.H."/>
            <person name="Selengut J."/>
            <person name="Peterson J.D."/>
            <person name="Davidsen T.M."/>
            <person name="Zafar N."/>
            <person name="Zhou L."/>
            <person name="Radune D."/>
            <person name="Dimitrov G."/>
            <person name="Hance M."/>
            <person name="Tran K."/>
            <person name="Khouri H."/>
            <person name="Gill J."/>
            <person name="Utterback T.R."/>
            <person name="Feldblyum T.V."/>
            <person name="Wall J.D."/>
            <person name="Voordouw G."/>
            <person name="Fraser C.M."/>
        </authorList>
    </citation>
    <scope>NUCLEOTIDE SEQUENCE [LARGE SCALE GENOMIC DNA]</scope>
    <source>
        <strain evidence="7">ATCC 29579 / DSM 644 / NCIMB 8303 / VKM B-1760 / Hildenborough</strain>
    </source>
</reference>
<dbReference type="SUPFAM" id="SSF57716">
    <property type="entry name" value="Glucocorticoid receptor-like (DNA-binding domain)"/>
    <property type="match status" value="1"/>
</dbReference>
<protein>
    <submittedName>
        <fullName evidence="6">C4-type zinc finger protein, DksA/TraR family</fullName>
    </submittedName>
</protein>
<proteinExistence type="predicted"/>
<dbReference type="PRINTS" id="PR00618">
    <property type="entry name" value="DKSAZNFINGER"/>
</dbReference>
<keyword evidence="1" id="KW-0479">Metal-binding</keyword>
<dbReference type="GO" id="GO:1900378">
    <property type="term" value="P:positive regulation of secondary metabolite biosynthetic process"/>
    <property type="evidence" value="ECO:0007669"/>
    <property type="project" value="TreeGrafter"/>
</dbReference>
<dbReference type="KEGG" id="dvu:DVU_1694"/>
<name>Q72BE2_NITV2</name>
<evidence type="ECO:0000256" key="4">
    <source>
        <dbReference type="PROSITE-ProRule" id="PRU00510"/>
    </source>
</evidence>
<dbReference type="Proteomes" id="UP000002194">
    <property type="component" value="Chromosome"/>
</dbReference>
<dbReference type="SMR" id="Q72BE2"/>
<dbReference type="EMBL" id="AE017285">
    <property type="protein sequence ID" value="AAS96171.1"/>
    <property type="molecule type" value="Genomic_DNA"/>
</dbReference>
<dbReference type="InterPro" id="IPR020460">
    <property type="entry name" value="Znf_C4-type_bac"/>
</dbReference>
<accession>Q72BE2</accession>
<dbReference type="PROSITE" id="PS51128">
    <property type="entry name" value="ZF_DKSA_2"/>
    <property type="match status" value="1"/>
</dbReference>
<dbReference type="STRING" id="882.DVU_1694"/>
<dbReference type="Gene3D" id="1.20.120.910">
    <property type="entry name" value="DksA, coiled-coil domain"/>
    <property type="match status" value="1"/>
</dbReference>
<dbReference type="PhylomeDB" id="Q72BE2"/>
<feature type="zinc finger region" description="dksA C4-type" evidence="4">
    <location>
        <begin position="43"/>
        <end position="67"/>
    </location>
</feature>
<dbReference type="NCBIfam" id="TIGR02419">
    <property type="entry name" value="C4_traR_proteo"/>
    <property type="match status" value="1"/>
</dbReference>
<keyword evidence="2" id="KW-0863">Zinc-finger</keyword>
<evidence type="ECO:0000259" key="5">
    <source>
        <dbReference type="Pfam" id="PF01258"/>
    </source>
</evidence>
<dbReference type="PaxDb" id="882-DVU_1694"/>
<evidence type="ECO:0000256" key="2">
    <source>
        <dbReference type="ARBA" id="ARBA00022771"/>
    </source>
</evidence>
<dbReference type="PANTHER" id="PTHR38777">
    <property type="entry name" value="FELS-2 PROPHAGE PROTEIN"/>
    <property type="match status" value="1"/>
</dbReference>
<evidence type="ECO:0000313" key="7">
    <source>
        <dbReference type="Proteomes" id="UP000002194"/>
    </source>
</evidence>
<dbReference type="RefSeq" id="WP_010938983.1">
    <property type="nucleotide sequence ID" value="NC_002937.3"/>
</dbReference>
<dbReference type="eggNOG" id="COG1734">
    <property type="taxonomic scope" value="Bacteria"/>
</dbReference>
<dbReference type="OrthoDB" id="962301at2"/>
<evidence type="ECO:0000256" key="1">
    <source>
        <dbReference type="ARBA" id="ARBA00022723"/>
    </source>
</evidence>
<dbReference type="InterPro" id="IPR012783">
    <property type="entry name" value="Znf_C4_TraR"/>
</dbReference>
<gene>
    <name evidence="6" type="ordered locus">DVU_1694</name>
</gene>
<dbReference type="InterPro" id="IPR000962">
    <property type="entry name" value="Znf_DskA_TraR"/>
</dbReference>